<name>A0A3P3F2R5_9HYPH</name>
<accession>A0A3P3F2R5</accession>
<sequence>MSGHLTLGIDIGTTNVKAAILDTNTGKVVAFGSQEHPLFHPFPGWAEQDASNYWSAVVSSVRQCLEQGRFADDIAAIALSGLVGVTLPVSDQGKPLRSAMIWMDSRSEEECEDIRRSVGEATINKNNGNRVAPWFIDPKALWIKKHEPHVFNATHKFLSPSGYCTYRMCGNFTMNTGDAGLAYAYEYQKERWNESIAKAIGIPPEKLPRLYRSHEIVGEVTKQAAEETGLRPGTIVAAGGTDISSAALGVGVTKSGEAYYSMGTGSNLGIMIPTEQDVHEYRILKWPHVLPGLTMFDGPMAFTGASLKWFRDQFGDSEFRLAERMGHNVFDLFTEQAKQVPACSDGLLYLPYLGNTLSPNWNSNACGAFFGVRPTTTRAHFIRALIEGVAFDLYSNVRIANEAGVKVDGLILNGGPTKSRFWNQITANVVNLPLKVPDIGEAAPIGDAILAGVAAGLYKSPTEPLADIVRIKETIDPDPRLHERYHEFFEVWSSFYQNVRGDMDRHRALLNKYHSG</sequence>
<dbReference type="PROSITE" id="PS00445">
    <property type="entry name" value="FGGY_KINASES_2"/>
    <property type="match status" value="1"/>
</dbReference>
<gene>
    <name evidence="7" type="ORF">EH240_31865</name>
</gene>
<dbReference type="GO" id="GO:0016773">
    <property type="term" value="F:phosphotransferase activity, alcohol group as acceptor"/>
    <property type="evidence" value="ECO:0007669"/>
    <property type="project" value="InterPro"/>
</dbReference>
<keyword evidence="3 4" id="KW-0418">Kinase</keyword>
<organism evidence="7 8">
    <name type="scientific">Mesorhizobium tamadayense</name>
    <dbReference type="NCBI Taxonomy" id="425306"/>
    <lineage>
        <taxon>Bacteria</taxon>
        <taxon>Pseudomonadati</taxon>
        <taxon>Pseudomonadota</taxon>
        <taxon>Alphaproteobacteria</taxon>
        <taxon>Hyphomicrobiales</taxon>
        <taxon>Phyllobacteriaceae</taxon>
        <taxon>Mesorhizobium</taxon>
    </lineage>
</organism>
<evidence type="ECO:0000256" key="3">
    <source>
        <dbReference type="ARBA" id="ARBA00022777"/>
    </source>
</evidence>
<evidence type="ECO:0000313" key="8">
    <source>
        <dbReference type="Proteomes" id="UP000273786"/>
    </source>
</evidence>
<dbReference type="Gene3D" id="3.30.420.40">
    <property type="match status" value="2"/>
</dbReference>
<dbReference type="PANTHER" id="PTHR43095:SF5">
    <property type="entry name" value="XYLULOSE KINASE"/>
    <property type="match status" value="1"/>
</dbReference>
<dbReference type="GO" id="GO:0016301">
    <property type="term" value="F:kinase activity"/>
    <property type="evidence" value="ECO:0007669"/>
    <property type="project" value="UniProtKB-KW"/>
</dbReference>
<evidence type="ECO:0000256" key="1">
    <source>
        <dbReference type="ARBA" id="ARBA00009156"/>
    </source>
</evidence>
<evidence type="ECO:0000259" key="5">
    <source>
        <dbReference type="Pfam" id="PF00370"/>
    </source>
</evidence>
<feature type="domain" description="Carbohydrate kinase FGGY N-terminal" evidence="5">
    <location>
        <begin position="6"/>
        <end position="249"/>
    </location>
</feature>
<evidence type="ECO:0000256" key="4">
    <source>
        <dbReference type="RuleBase" id="RU003733"/>
    </source>
</evidence>
<evidence type="ECO:0000313" key="7">
    <source>
        <dbReference type="EMBL" id="RRH91818.1"/>
    </source>
</evidence>
<proteinExistence type="inferred from homology"/>
<dbReference type="Proteomes" id="UP000273786">
    <property type="component" value="Unassembled WGS sequence"/>
</dbReference>
<dbReference type="SUPFAM" id="SSF53067">
    <property type="entry name" value="Actin-like ATPase domain"/>
    <property type="match status" value="2"/>
</dbReference>
<dbReference type="GO" id="GO:0005975">
    <property type="term" value="P:carbohydrate metabolic process"/>
    <property type="evidence" value="ECO:0007669"/>
    <property type="project" value="InterPro"/>
</dbReference>
<evidence type="ECO:0000256" key="2">
    <source>
        <dbReference type="ARBA" id="ARBA00022679"/>
    </source>
</evidence>
<dbReference type="InterPro" id="IPR043129">
    <property type="entry name" value="ATPase_NBD"/>
</dbReference>
<dbReference type="RefSeq" id="WP_125006022.1">
    <property type="nucleotide sequence ID" value="NZ_RQXT01000062.1"/>
</dbReference>
<evidence type="ECO:0000259" key="6">
    <source>
        <dbReference type="Pfam" id="PF02782"/>
    </source>
</evidence>
<dbReference type="AlphaFoldDB" id="A0A3P3F2R5"/>
<reference evidence="7 8" key="1">
    <citation type="submission" date="2018-11" db="EMBL/GenBank/DDBJ databases">
        <title>the genome of Mesorhizobium tamadayense DSM 28320.</title>
        <authorList>
            <person name="Gao J."/>
        </authorList>
    </citation>
    <scope>NUCLEOTIDE SEQUENCE [LARGE SCALE GENOMIC DNA]</scope>
    <source>
        <strain evidence="7 8">DSM 28320</strain>
    </source>
</reference>
<dbReference type="EMBL" id="RQXT01000062">
    <property type="protein sequence ID" value="RRH91818.1"/>
    <property type="molecule type" value="Genomic_DNA"/>
</dbReference>
<dbReference type="InterPro" id="IPR018483">
    <property type="entry name" value="Carb_kinase_FGGY_CS"/>
</dbReference>
<keyword evidence="8" id="KW-1185">Reference proteome</keyword>
<dbReference type="InterPro" id="IPR018485">
    <property type="entry name" value="FGGY_C"/>
</dbReference>
<comment type="similarity">
    <text evidence="1 4">Belongs to the FGGY kinase family.</text>
</comment>
<protein>
    <submittedName>
        <fullName evidence="7">Sugar kinase</fullName>
    </submittedName>
</protein>
<dbReference type="InterPro" id="IPR018484">
    <property type="entry name" value="FGGY_N"/>
</dbReference>
<dbReference type="Pfam" id="PF00370">
    <property type="entry name" value="FGGY_N"/>
    <property type="match status" value="1"/>
</dbReference>
<dbReference type="Pfam" id="PF02782">
    <property type="entry name" value="FGGY_C"/>
    <property type="match status" value="1"/>
</dbReference>
<keyword evidence="2 4" id="KW-0808">Transferase</keyword>
<dbReference type="InterPro" id="IPR000577">
    <property type="entry name" value="Carb_kinase_FGGY"/>
</dbReference>
<dbReference type="CDD" id="cd07804">
    <property type="entry name" value="ASKHA_NBD_FGGY_RrXK-like"/>
    <property type="match status" value="1"/>
</dbReference>
<dbReference type="PANTHER" id="PTHR43095">
    <property type="entry name" value="SUGAR KINASE"/>
    <property type="match status" value="1"/>
</dbReference>
<dbReference type="OrthoDB" id="9805576at2"/>
<feature type="domain" description="Carbohydrate kinase FGGY C-terminal" evidence="6">
    <location>
        <begin position="258"/>
        <end position="455"/>
    </location>
</feature>
<comment type="caution">
    <text evidence="7">The sequence shown here is derived from an EMBL/GenBank/DDBJ whole genome shotgun (WGS) entry which is preliminary data.</text>
</comment>
<dbReference type="InterPro" id="IPR050406">
    <property type="entry name" value="FGGY_Carb_Kinase"/>
</dbReference>
<dbReference type="PIRSF" id="PIRSF000538">
    <property type="entry name" value="GlpK"/>
    <property type="match status" value="1"/>
</dbReference>